<dbReference type="Gene3D" id="2.60.40.4270">
    <property type="entry name" value="Listeria-Bacteroides repeat domain"/>
    <property type="match status" value="5"/>
</dbReference>
<dbReference type="InterPro" id="IPR032675">
    <property type="entry name" value="LRR_dom_sf"/>
</dbReference>
<dbReference type="PANTHER" id="PTHR30032:SF8">
    <property type="entry name" value="GERMINATION-SPECIFIC N-ACETYLMURAMOYL-L-ALANINE AMIDASE"/>
    <property type="match status" value="1"/>
</dbReference>
<dbReference type="InterPro" id="IPR042229">
    <property type="entry name" value="Listeria/Bacterioides_rpt_sf"/>
</dbReference>
<dbReference type="Pfam" id="PF09479">
    <property type="entry name" value="Flg_new"/>
    <property type="match status" value="5"/>
</dbReference>
<organism evidence="2 3">
    <name type="scientific">Bifidobacterium panos</name>
    <dbReference type="NCBI Taxonomy" id="2675321"/>
    <lineage>
        <taxon>Bacteria</taxon>
        <taxon>Bacillati</taxon>
        <taxon>Actinomycetota</taxon>
        <taxon>Actinomycetes</taxon>
        <taxon>Bifidobacteriales</taxon>
        <taxon>Bifidobacteriaceae</taxon>
        <taxon>Bifidobacterium</taxon>
    </lineage>
</organism>
<dbReference type="NCBIfam" id="TIGR02167">
    <property type="entry name" value="Liste_lipo_26"/>
    <property type="match status" value="6"/>
</dbReference>
<accession>A0ABX1SW16</accession>
<evidence type="ECO:0000313" key="2">
    <source>
        <dbReference type="EMBL" id="NMN02025.1"/>
    </source>
</evidence>
<comment type="caution">
    <text evidence="2">The sequence shown here is derived from an EMBL/GenBank/DDBJ whole genome shotgun (WGS) entry which is preliminary data.</text>
</comment>
<dbReference type="InterPro" id="IPR007253">
    <property type="entry name" value="Cell_wall-bd_2"/>
</dbReference>
<comment type="subcellular location">
    <subcellularLocation>
        <location evidence="1">Cell envelope</location>
    </subcellularLocation>
</comment>
<dbReference type="InterPro" id="IPR011889">
    <property type="entry name" value="Liste_lipo_26"/>
</dbReference>
<protein>
    <submittedName>
        <fullName evidence="2">Internalin A</fullName>
    </submittedName>
</protein>
<dbReference type="Gene3D" id="3.80.10.10">
    <property type="entry name" value="Ribonuclease Inhibitor"/>
    <property type="match status" value="1"/>
</dbReference>
<dbReference type="RefSeq" id="WP_172144672.1">
    <property type="nucleotide sequence ID" value="NZ_JAAIIJ010000012.1"/>
</dbReference>
<dbReference type="SUPFAM" id="SSF52047">
    <property type="entry name" value="RNI-like"/>
    <property type="match status" value="1"/>
</dbReference>
<dbReference type="InterPro" id="IPR013378">
    <property type="entry name" value="InlB-like_B-rpt"/>
</dbReference>
<sequence>MKRIVSRAASRTYSNLSAKLPAKLPAKLLAALLALAMMAVFCPMGSIQAQAAETGILRNKGGVALGASVTNSQVRTITFQNTKPTVASMGEGATCWSAGGGNTATADDSVIGCAIKSNIDSSMYDVVYGADNAYPKFPADSSYLFSAAGGASVERFAGLTEIVGLDKVDTSNAVYMNQMFYGCKKLESLNLSGFKTSNVTDMSQMFYQCEALKSVRVSELFDTSKVTDMHGMFAECVSLESLDVSGFKTSSVMNMEFMFYDCEALKSLVASGWDTSSVTNMSSMFMACMSLKSLDLAKWNTSKVTDMSNMFFYCSSLELLDVSGFDTSKVTDDDSANNVFSALPKLQELRLGANFTLKPSDSGLDNPDTSATREGYTNIQKWRNMTTGDSYDSASGIQAGVAATYTPFEPIEYKVKFEKTVDDATGEMEPQSFTYDKEQALSANAFERVGYTFDKWTTQQDGTGDSYTNEQSVSNLAATAGAEVILYAQWKPNTDTKYTVQHFKQALDGSYPQTPDESETLTGTTGDDTKAAAKSYEGFTAGAVTQQKIAADGTAKVRIEYTRNAYTASFDANGHGTAPAKQSDVKYGAKLTEPAALSADGYAFGGWYMDKACTQAWDFSKSTMPAKNVTLYAKWTVNGYTVKFAANGGAGSMKDQQFAYDAAQNLTANAFTRTGYSFAGWNTKADGKGTAYKDKQSVKNLTAKSGGTVTLYAQWAVNSYTVKFAANGGSGSMKDQRFAYGQAQNLNTNAFARTGYSFAGWNTKADGKGTAYKDKQSVKNLTAKSGDTVTLYAQWTANSYTVKFAANGGFGLMTKQRFTYGQAQNLSANAFRRIGYTFAGWNTKADGKGTAYKDKQSVKNLTAKSGDTVTLYAQWTQTAQLTRLSGNTRYDTMGEIVSQAYTGTAKTVIVASGANYPDALSASGLSGVLDAPIVLTEPNALSSQTVTQLERLKPSKIIIVGGTSAVSEKVASQLKSYASSVTRQGGATRYDTSYLLYEQGGKSWGTTAIVASGAGYADALSVSSYAYAGKAPVFLCDPATGLSAKQRAALAKFKRVVVVGGVQAVPAKYVSGLPGMIRLAGQTRYETSVSVAKWTQKNGLSMDGVVYACGENYPDALVSGPFAGRNKAPVLLVANASSPAVSYSKAFKGKVSNAYVAGGTQVVSKDTANALADALGIRRS</sequence>
<keyword evidence="3" id="KW-1185">Reference proteome</keyword>
<gene>
    <name evidence="2" type="ORF">G1C94_0647</name>
</gene>
<dbReference type="Gene3D" id="3.40.50.12090">
    <property type="match status" value="2"/>
</dbReference>
<dbReference type="Pfam" id="PF04122">
    <property type="entry name" value="CW_binding_2"/>
    <property type="match status" value="3"/>
</dbReference>
<evidence type="ECO:0000256" key="1">
    <source>
        <dbReference type="ARBA" id="ARBA00004196"/>
    </source>
</evidence>
<dbReference type="NCBIfam" id="TIGR02543">
    <property type="entry name" value="List_Bact_rpt"/>
    <property type="match status" value="5"/>
</dbReference>
<reference evidence="2 3" key="1">
    <citation type="submission" date="2020-02" db="EMBL/GenBank/DDBJ databases">
        <title>Characterization of phylogenetic diversity of novel bifidobacterial species isolated in Czech ZOOs.</title>
        <authorList>
            <person name="Lugli G.A."/>
            <person name="Vera N.B."/>
            <person name="Ventura M."/>
        </authorList>
    </citation>
    <scope>NUCLEOTIDE SEQUENCE [LARGE SCALE GENOMIC DNA]</scope>
    <source>
        <strain evidence="2 3">DSM 109963</strain>
    </source>
</reference>
<name>A0ABX1SW16_9BIFI</name>
<evidence type="ECO:0000313" key="3">
    <source>
        <dbReference type="Proteomes" id="UP000553756"/>
    </source>
</evidence>
<dbReference type="InterPro" id="IPR005046">
    <property type="entry name" value="DUF285"/>
</dbReference>
<dbReference type="PANTHER" id="PTHR30032">
    <property type="entry name" value="N-ACETYLMURAMOYL-L-ALANINE AMIDASE-RELATED"/>
    <property type="match status" value="1"/>
</dbReference>
<dbReference type="Proteomes" id="UP000553756">
    <property type="component" value="Unassembled WGS sequence"/>
</dbReference>
<dbReference type="Pfam" id="PF03382">
    <property type="entry name" value="DUF285"/>
    <property type="match status" value="1"/>
</dbReference>
<proteinExistence type="predicted"/>
<dbReference type="InterPro" id="IPR051922">
    <property type="entry name" value="Bact_Sporulation_Assoc"/>
</dbReference>
<dbReference type="EMBL" id="JAAIIJ010000012">
    <property type="protein sequence ID" value="NMN02025.1"/>
    <property type="molecule type" value="Genomic_DNA"/>
</dbReference>